<dbReference type="Proteomes" id="UP001235849">
    <property type="component" value="Unassembled WGS sequence"/>
</dbReference>
<evidence type="ECO:0000313" key="2">
    <source>
        <dbReference type="EMBL" id="MDJ1172897.1"/>
    </source>
</evidence>
<reference evidence="2 3" key="1">
    <citation type="submission" date="2023-01" db="EMBL/GenBank/DDBJ databases">
        <title>Novel diversity within Roseofilum (Cyanobacteria; Desertifilaceae) from marine benthic mats with descriptions of four novel species.</title>
        <authorList>
            <person name="Wang Y."/>
            <person name="Berthold D.E."/>
            <person name="Hu J."/>
            <person name="Lefler F.W."/>
            <person name="Laughinghouse H.D. IV."/>
        </authorList>
    </citation>
    <scope>NUCLEOTIDE SEQUENCE [LARGE SCALE GENOMIC DNA]</scope>
    <source>
        <strain evidence="2 3">BLCC-M114</strain>
    </source>
</reference>
<keyword evidence="1" id="KW-0812">Transmembrane</keyword>
<comment type="caution">
    <text evidence="2">The sequence shown here is derived from an EMBL/GenBank/DDBJ whole genome shotgun (WGS) entry which is preliminary data.</text>
</comment>
<proteinExistence type="predicted"/>
<evidence type="ECO:0000256" key="1">
    <source>
        <dbReference type="SAM" id="Phobius"/>
    </source>
</evidence>
<protein>
    <recommendedName>
        <fullName evidence="4">AlgX/AlgJ SGNH hydrolase-like domain-containing protein</fullName>
    </recommendedName>
</protein>
<accession>A0ABT7B249</accession>
<sequence length="395" mass="46685">MLDQHPKKRRKNPHPWIAFNLLFGFWILLPLAIVGGFNFLIDPYGVYNDFFILRELNEYKPKKEDNDRLYKAIDIIHLQPNTILLGSSRVKRGLDPDHPALESFPPVYNLGLNGANIYEIRRYLEHTLANNPRLKRVILGLDFFTFDRHIKNQPGFAEYRLEKKHVAWKDRLNTTLSLDTLASSQETIQANFDTPKSKQFSAHKGFLPYFKIHDGNTQIRFQGSTKLFFIEHQNYNLSEKYMQDFKKIVELCQQNKVELSVFISPTHGIRLQSIYASGKWPVFEQWKREVVELMGSVWDFSDYNSVNQEQLSERMDYYVDDSHYTKPIGDWVLNRVLGYQEENVPPEFGVLLTRDNLDRVLEKNRQDRDRWQQEYPESVEFVQLIQADANKNFKQ</sequence>
<evidence type="ECO:0000313" key="3">
    <source>
        <dbReference type="Proteomes" id="UP001235849"/>
    </source>
</evidence>
<gene>
    <name evidence="2" type="ORF">PMG25_02205</name>
</gene>
<keyword evidence="1" id="KW-0472">Membrane</keyword>
<organism evidence="2 3">
    <name type="scientific">Roseofilum capinflatum BLCC-M114</name>
    <dbReference type="NCBI Taxonomy" id="3022440"/>
    <lineage>
        <taxon>Bacteria</taxon>
        <taxon>Bacillati</taxon>
        <taxon>Cyanobacteriota</taxon>
        <taxon>Cyanophyceae</taxon>
        <taxon>Desertifilales</taxon>
        <taxon>Desertifilaceae</taxon>
        <taxon>Roseofilum</taxon>
        <taxon>Roseofilum capinflatum</taxon>
    </lineage>
</organism>
<name>A0ABT7B249_9CYAN</name>
<keyword evidence="3" id="KW-1185">Reference proteome</keyword>
<evidence type="ECO:0008006" key="4">
    <source>
        <dbReference type="Google" id="ProtNLM"/>
    </source>
</evidence>
<dbReference type="EMBL" id="JAQOSO010000009">
    <property type="protein sequence ID" value="MDJ1172897.1"/>
    <property type="molecule type" value="Genomic_DNA"/>
</dbReference>
<dbReference type="RefSeq" id="WP_283765276.1">
    <property type="nucleotide sequence ID" value="NZ_JAQOSO010000009.1"/>
</dbReference>
<feature type="transmembrane region" description="Helical" evidence="1">
    <location>
        <begin position="21"/>
        <end position="41"/>
    </location>
</feature>
<keyword evidence="1" id="KW-1133">Transmembrane helix</keyword>